<dbReference type="InterPro" id="IPR050266">
    <property type="entry name" value="AB_hydrolase_sf"/>
</dbReference>
<feature type="region of interest" description="Disordered" evidence="2">
    <location>
        <begin position="261"/>
        <end position="299"/>
    </location>
</feature>
<feature type="compositionally biased region" description="Pro residues" evidence="2">
    <location>
        <begin position="275"/>
        <end position="284"/>
    </location>
</feature>
<dbReference type="Pfam" id="PF00561">
    <property type="entry name" value="Abhydrolase_1"/>
    <property type="match status" value="1"/>
</dbReference>
<dbReference type="InterPro" id="IPR029058">
    <property type="entry name" value="AB_hydrolase_fold"/>
</dbReference>
<comment type="caution">
    <text evidence="4">The sequence shown here is derived from an EMBL/GenBank/DDBJ whole genome shotgun (WGS) entry which is preliminary data.</text>
</comment>
<name>A0ABT0GGA3_9GAMM</name>
<dbReference type="SUPFAM" id="SSF53474">
    <property type="entry name" value="alpha/beta-Hydrolases"/>
    <property type="match status" value="1"/>
</dbReference>
<dbReference type="PRINTS" id="PR00111">
    <property type="entry name" value="ABHYDROLASE"/>
</dbReference>
<dbReference type="RefSeq" id="WP_248207320.1">
    <property type="nucleotide sequence ID" value="NZ_JALNMH010000005.1"/>
</dbReference>
<organism evidence="4 5">
    <name type="scientific">Pseudomarimonas salicorniae</name>
    <dbReference type="NCBI Taxonomy" id="2933270"/>
    <lineage>
        <taxon>Bacteria</taxon>
        <taxon>Pseudomonadati</taxon>
        <taxon>Pseudomonadota</taxon>
        <taxon>Gammaproteobacteria</taxon>
        <taxon>Lysobacterales</taxon>
        <taxon>Lysobacteraceae</taxon>
        <taxon>Pseudomarimonas</taxon>
    </lineage>
</organism>
<dbReference type="GO" id="GO:0016787">
    <property type="term" value="F:hydrolase activity"/>
    <property type="evidence" value="ECO:0007669"/>
    <property type="project" value="UniProtKB-KW"/>
</dbReference>
<keyword evidence="1 4" id="KW-0378">Hydrolase</keyword>
<dbReference type="InterPro" id="IPR000073">
    <property type="entry name" value="AB_hydrolase_1"/>
</dbReference>
<accession>A0ABT0GGA3</accession>
<dbReference type="PANTHER" id="PTHR43798:SF31">
    <property type="entry name" value="AB HYDROLASE SUPERFAMILY PROTEIN YCLE"/>
    <property type="match status" value="1"/>
</dbReference>
<dbReference type="Proteomes" id="UP001431449">
    <property type="component" value="Unassembled WGS sequence"/>
</dbReference>
<gene>
    <name evidence="4" type="ORF">M0G41_07820</name>
</gene>
<evidence type="ECO:0000259" key="3">
    <source>
        <dbReference type="Pfam" id="PF00561"/>
    </source>
</evidence>
<dbReference type="Gene3D" id="3.40.50.1820">
    <property type="entry name" value="alpha/beta hydrolase"/>
    <property type="match status" value="1"/>
</dbReference>
<proteinExistence type="predicted"/>
<evidence type="ECO:0000256" key="2">
    <source>
        <dbReference type="SAM" id="MobiDB-lite"/>
    </source>
</evidence>
<reference evidence="4" key="1">
    <citation type="submission" date="2022-04" db="EMBL/GenBank/DDBJ databases">
        <title>Lysobacter sp. CAU 1642 isolated from sea sand.</title>
        <authorList>
            <person name="Kim W."/>
        </authorList>
    </citation>
    <scope>NUCLEOTIDE SEQUENCE</scope>
    <source>
        <strain evidence="4">CAU 1642</strain>
    </source>
</reference>
<protein>
    <submittedName>
        <fullName evidence="4">Alpha/beta hydrolase</fullName>
    </submittedName>
</protein>
<sequence>MTMVQLEGLRLRVRRFGEGPPVLLIHGLGSSGDDWAFQIGPLAERFGLIVPDLRGCGASEATPGRYRIEQFAADLWALLDRLEAGRPALVGFSMGGAVALEMALQRPGAVARLVTINSLPSYRVDHWRKALELHLQVGMVRLLGLPRTARMVARRLFPEPHQLAMRQRVERVVGSSSPDPYLRCARALADWCAAERASGLGVPMLMLAGEHDYTSLAEKRLWATRLSAELHVVAGSRHGTPFDAIGDCNRALLAFLSGQPVPEGLRADRPEDTPDAPPPLPPERSPTVGLRSALDPAHA</sequence>
<dbReference type="EMBL" id="JALNMH010000005">
    <property type="protein sequence ID" value="MCK7593573.1"/>
    <property type="molecule type" value="Genomic_DNA"/>
</dbReference>
<feature type="domain" description="AB hydrolase-1" evidence="3">
    <location>
        <begin position="20"/>
        <end position="127"/>
    </location>
</feature>
<evidence type="ECO:0000256" key="1">
    <source>
        <dbReference type="ARBA" id="ARBA00022801"/>
    </source>
</evidence>
<evidence type="ECO:0000313" key="5">
    <source>
        <dbReference type="Proteomes" id="UP001431449"/>
    </source>
</evidence>
<evidence type="ECO:0000313" key="4">
    <source>
        <dbReference type="EMBL" id="MCK7593573.1"/>
    </source>
</evidence>
<keyword evidence="5" id="KW-1185">Reference proteome</keyword>
<dbReference type="PANTHER" id="PTHR43798">
    <property type="entry name" value="MONOACYLGLYCEROL LIPASE"/>
    <property type="match status" value="1"/>
</dbReference>